<dbReference type="Proteomes" id="UP000644507">
    <property type="component" value="Unassembled WGS sequence"/>
</dbReference>
<organism evidence="2 3">
    <name type="scientific">Roseibacillus persicicus</name>
    <dbReference type="NCBI Taxonomy" id="454148"/>
    <lineage>
        <taxon>Bacteria</taxon>
        <taxon>Pseudomonadati</taxon>
        <taxon>Verrucomicrobiota</taxon>
        <taxon>Verrucomicrobiia</taxon>
        <taxon>Verrucomicrobiales</taxon>
        <taxon>Verrucomicrobiaceae</taxon>
        <taxon>Roseibacillus</taxon>
    </lineage>
</organism>
<evidence type="ECO:0000313" key="2">
    <source>
        <dbReference type="EMBL" id="GHC64771.1"/>
    </source>
</evidence>
<dbReference type="RefSeq" id="WP_189573165.1">
    <property type="nucleotide sequence ID" value="NZ_BMXI01000018.1"/>
</dbReference>
<reference evidence="2" key="2">
    <citation type="submission" date="2020-09" db="EMBL/GenBank/DDBJ databases">
        <authorList>
            <person name="Sun Q."/>
            <person name="Kim S."/>
        </authorList>
    </citation>
    <scope>NUCLEOTIDE SEQUENCE</scope>
    <source>
        <strain evidence="2">KCTC 12988</strain>
    </source>
</reference>
<name>A0A918TWY9_9BACT</name>
<comment type="caution">
    <text evidence="2">The sequence shown here is derived from an EMBL/GenBank/DDBJ whole genome shotgun (WGS) entry which is preliminary data.</text>
</comment>
<accession>A0A918TWY9</accession>
<gene>
    <name evidence="2" type="ORF">GCM10007100_35550</name>
</gene>
<evidence type="ECO:0000313" key="3">
    <source>
        <dbReference type="Proteomes" id="UP000644507"/>
    </source>
</evidence>
<proteinExistence type="predicted"/>
<dbReference type="EMBL" id="BMXI01000018">
    <property type="protein sequence ID" value="GHC64771.1"/>
    <property type="molecule type" value="Genomic_DNA"/>
</dbReference>
<feature type="region of interest" description="Disordered" evidence="1">
    <location>
        <begin position="130"/>
        <end position="164"/>
    </location>
</feature>
<keyword evidence="3" id="KW-1185">Reference proteome</keyword>
<evidence type="ECO:0008006" key="4">
    <source>
        <dbReference type="Google" id="ProtNLM"/>
    </source>
</evidence>
<protein>
    <recommendedName>
        <fullName evidence="4">DUF177 domain-containing protein</fullName>
    </recommendedName>
</protein>
<evidence type="ECO:0000256" key="1">
    <source>
        <dbReference type="SAM" id="MobiDB-lite"/>
    </source>
</evidence>
<reference evidence="2" key="1">
    <citation type="journal article" date="2014" name="Int. J. Syst. Evol. Microbiol.">
        <title>Complete genome sequence of Corynebacterium casei LMG S-19264T (=DSM 44701T), isolated from a smear-ripened cheese.</title>
        <authorList>
            <consortium name="US DOE Joint Genome Institute (JGI-PGF)"/>
            <person name="Walter F."/>
            <person name="Albersmeier A."/>
            <person name="Kalinowski J."/>
            <person name="Ruckert C."/>
        </authorList>
    </citation>
    <scope>NUCLEOTIDE SEQUENCE</scope>
    <source>
        <strain evidence="2">KCTC 12988</strain>
    </source>
</reference>
<dbReference type="AlphaFoldDB" id="A0A918TWY9"/>
<sequence length="164" mass="18084">MNKLIIDLGTLPETGKRMEGELDPSIFDLPPRDPQPKGPLSFDLHVQRFEGEVLLQGSLSCPFEFECVRTLHPFIKTVHLPHAAIAVEVGNFGEVDATEALREELLLEIPNHPTCEIADTPQECEIDPHYLAVDKGDSDDVDPAPPEGGDSRWSALDSFQADES</sequence>